<evidence type="ECO:0000313" key="6">
    <source>
        <dbReference type="Proteomes" id="UP001168821"/>
    </source>
</evidence>
<dbReference type="Gene3D" id="3.20.20.60">
    <property type="entry name" value="Phosphoenolpyruvate-binding domains"/>
    <property type="match status" value="1"/>
</dbReference>
<evidence type="ECO:0000256" key="3">
    <source>
        <dbReference type="ARBA" id="ARBA00022842"/>
    </source>
</evidence>
<dbReference type="EMBL" id="JALNTZ010000704">
    <property type="protein sequence ID" value="KAJ3632084.1"/>
    <property type="molecule type" value="Genomic_DNA"/>
</dbReference>
<name>A0AA38HIV1_9CUCU</name>
<protein>
    <recommendedName>
        <fullName evidence="4">HpcH/HpaI aldolase/citrate lyase domain-containing protein</fullName>
    </recommendedName>
</protein>
<comment type="cofactor">
    <cofactor evidence="1">
        <name>Mg(2+)</name>
        <dbReference type="ChEBI" id="CHEBI:18420"/>
    </cofactor>
</comment>
<feature type="domain" description="HpcH/HpaI aldolase/citrate lyase" evidence="4">
    <location>
        <begin position="2"/>
        <end position="134"/>
    </location>
</feature>
<dbReference type="InterPro" id="IPR005000">
    <property type="entry name" value="Aldolase/citrate-lyase_domain"/>
</dbReference>
<evidence type="ECO:0000259" key="4">
    <source>
        <dbReference type="Pfam" id="PF03328"/>
    </source>
</evidence>
<dbReference type="GO" id="GO:0006107">
    <property type="term" value="P:oxaloacetate metabolic process"/>
    <property type="evidence" value="ECO:0007669"/>
    <property type="project" value="TreeGrafter"/>
</dbReference>
<comment type="caution">
    <text evidence="5">The sequence shown here is derived from an EMBL/GenBank/DDBJ whole genome shotgun (WGS) entry which is preliminary data.</text>
</comment>
<dbReference type="SUPFAM" id="SSF51621">
    <property type="entry name" value="Phosphoenolpyruvate/pyruvate domain"/>
    <property type="match status" value="1"/>
</dbReference>
<evidence type="ECO:0000256" key="2">
    <source>
        <dbReference type="ARBA" id="ARBA00022723"/>
    </source>
</evidence>
<sequence>MIRLPKAETAEDVAQVVSVMEKYEKQYGADKILLFVAIESALGVLNAREIAQASDRVVGIALGGMDYLVDLKGAKLPNREELLYARQHLIHVARSLKIDAFDVVYGNTGDEEGFKKEFIFAKGLGFSGKTVVHPNQIRYINDVLRPTEAQLEFAVEMVKAFNESVKKGVGVFLFRGNMVDKPVVEKQMEVVDLAIEFGMIKGDEING</sequence>
<keyword evidence="2" id="KW-0479">Metal-binding</keyword>
<dbReference type="Proteomes" id="UP001168821">
    <property type="component" value="Unassembled WGS sequence"/>
</dbReference>
<dbReference type="PANTHER" id="PTHR32308:SF10">
    <property type="entry name" value="CITRATE LYASE SUBUNIT BETA"/>
    <property type="match status" value="1"/>
</dbReference>
<dbReference type="InterPro" id="IPR015813">
    <property type="entry name" value="Pyrv/PenolPyrv_kinase-like_dom"/>
</dbReference>
<reference evidence="5" key="1">
    <citation type="journal article" date="2023" name="G3 (Bethesda)">
        <title>Whole genome assemblies of Zophobas morio and Tenebrio molitor.</title>
        <authorList>
            <person name="Kaur S."/>
            <person name="Stinson S.A."/>
            <person name="diCenzo G.C."/>
        </authorList>
    </citation>
    <scope>NUCLEOTIDE SEQUENCE</scope>
    <source>
        <strain evidence="5">QUZm001</strain>
    </source>
</reference>
<proteinExistence type="predicted"/>
<dbReference type="InterPro" id="IPR040442">
    <property type="entry name" value="Pyrv_kinase-like_dom_sf"/>
</dbReference>
<dbReference type="AlphaFoldDB" id="A0AA38HIV1"/>
<keyword evidence="6" id="KW-1185">Reference proteome</keyword>
<organism evidence="5 6">
    <name type="scientific">Zophobas morio</name>
    <dbReference type="NCBI Taxonomy" id="2755281"/>
    <lineage>
        <taxon>Eukaryota</taxon>
        <taxon>Metazoa</taxon>
        <taxon>Ecdysozoa</taxon>
        <taxon>Arthropoda</taxon>
        <taxon>Hexapoda</taxon>
        <taxon>Insecta</taxon>
        <taxon>Pterygota</taxon>
        <taxon>Neoptera</taxon>
        <taxon>Endopterygota</taxon>
        <taxon>Coleoptera</taxon>
        <taxon>Polyphaga</taxon>
        <taxon>Cucujiformia</taxon>
        <taxon>Tenebrionidae</taxon>
        <taxon>Zophobas</taxon>
    </lineage>
</organism>
<evidence type="ECO:0000313" key="5">
    <source>
        <dbReference type="EMBL" id="KAJ3632084.1"/>
    </source>
</evidence>
<evidence type="ECO:0000256" key="1">
    <source>
        <dbReference type="ARBA" id="ARBA00001946"/>
    </source>
</evidence>
<dbReference type="GO" id="GO:0000287">
    <property type="term" value="F:magnesium ion binding"/>
    <property type="evidence" value="ECO:0007669"/>
    <property type="project" value="TreeGrafter"/>
</dbReference>
<dbReference type="Pfam" id="PF03328">
    <property type="entry name" value="HpcH_HpaI"/>
    <property type="match status" value="1"/>
</dbReference>
<keyword evidence="3" id="KW-0460">Magnesium</keyword>
<gene>
    <name evidence="5" type="ORF">Zmor_024801</name>
</gene>
<dbReference type="PANTHER" id="PTHR32308">
    <property type="entry name" value="LYASE BETA SUBUNIT, PUTATIVE (AFU_ORTHOLOGUE AFUA_4G13030)-RELATED"/>
    <property type="match status" value="1"/>
</dbReference>
<dbReference type="GO" id="GO:0003824">
    <property type="term" value="F:catalytic activity"/>
    <property type="evidence" value="ECO:0007669"/>
    <property type="project" value="InterPro"/>
</dbReference>
<accession>A0AA38HIV1</accession>